<organism evidence="1 2">
    <name type="scientific">Paenibacillus terricola</name>
    <dbReference type="NCBI Taxonomy" id="2763503"/>
    <lineage>
        <taxon>Bacteria</taxon>
        <taxon>Bacillati</taxon>
        <taxon>Bacillota</taxon>
        <taxon>Bacilli</taxon>
        <taxon>Bacillales</taxon>
        <taxon>Paenibacillaceae</taxon>
        <taxon>Paenibacillus</taxon>
    </lineage>
</organism>
<keyword evidence="2" id="KW-1185">Reference proteome</keyword>
<dbReference type="Proteomes" id="UP000609346">
    <property type="component" value="Unassembled WGS sequence"/>
</dbReference>
<gene>
    <name evidence="1" type="ORF">H8B09_21645</name>
</gene>
<dbReference type="RefSeq" id="WP_224753842.1">
    <property type="nucleotide sequence ID" value="NZ_JACXZA010000005.1"/>
</dbReference>
<comment type="caution">
    <text evidence="1">The sequence shown here is derived from an EMBL/GenBank/DDBJ whole genome shotgun (WGS) entry which is preliminary data.</text>
</comment>
<protein>
    <submittedName>
        <fullName evidence="1">Uncharacterized protein</fullName>
    </submittedName>
</protein>
<evidence type="ECO:0000313" key="2">
    <source>
        <dbReference type="Proteomes" id="UP000609346"/>
    </source>
</evidence>
<reference evidence="1 2" key="1">
    <citation type="submission" date="2020-09" db="EMBL/GenBank/DDBJ databases">
        <title>Paenibacillus sp. strain PR3 16S rRNA gene Genome sequencing and assembly.</title>
        <authorList>
            <person name="Kim J."/>
        </authorList>
    </citation>
    <scope>NUCLEOTIDE SEQUENCE [LARGE SCALE GENOMIC DNA]</scope>
    <source>
        <strain evidence="1 2">PR3</strain>
    </source>
</reference>
<proteinExistence type="predicted"/>
<name>A0ABR8MZL1_9BACL</name>
<accession>A0ABR8MZL1</accession>
<sequence length="72" mass="8317">MNHRSMNAQPNDSQVRIPRDIIIRYVVSAHLGISSIRENRENLERVIPMISDLQHNAATKKHLFALQEVPFV</sequence>
<dbReference type="EMBL" id="JACXZA010000005">
    <property type="protein sequence ID" value="MBD3921388.1"/>
    <property type="molecule type" value="Genomic_DNA"/>
</dbReference>
<evidence type="ECO:0000313" key="1">
    <source>
        <dbReference type="EMBL" id="MBD3921388.1"/>
    </source>
</evidence>